<proteinExistence type="predicted"/>
<sequence length="96" mass="10589">MNEMRQAAPRDVSHSKKNNKVIAECVQREWQNLFVFEGRDGATQKPGSNGSYTVATSGSAYFVDIQSEASGSVAKYYAATDRWISKKHLAALKSCL</sequence>
<organism evidence="1 2">
    <name type="scientific">Pseudomonas putida</name>
    <name type="common">Arthrobacter siderocapsulatus</name>
    <dbReference type="NCBI Taxonomy" id="303"/>
    <lineage>
        <taxon>Bacteria</taxon>
        <taxon>Pseudomonadati</taxon>
        <taxon>Pseudomonadota</taxon>
        <taxon>Gammaproteobacteria</taxon>
        <taxon>Pseudomonadales</taxon>
        <taxon>Pseudomonadaceae</taxon>
        <taxon>Pseudomonas</taxon>
    </lineage>
</organism>
<reference evidence="1 2" key="1">
    <citation type="submission" date="2018-05" db="EMBL/GenBank/DDBJ databases">
        <title>Whole genome sequence of Pseudomonas putida JBC17.</title>
        <authorList>
            <person name="Lee Y.H."/>
            <person name="David K."/>
        </authorList>
    </citation>
    <scope>NUCLEOTIDE SEQUENCE [LARGE SCALE GENOMIC DNA]</scope>
    <source>
        <strain evidence="1 2">JBC17</strain>
    </source>
</reference>
<name>A0A2Z4RTJ6_PSEPU</name>
<gene>
    <name evidence="1" type="ORF">DKY63_29135</name>
</gene>
<dbReference type="Proteomes" id="UP000250299">
    <property type="component" value="Chromosome"/>
</dbReference>
<protein>
    <submittedName>
        <fullName evidence="1">Uncharacterized protein</fullName>
    </submittedName>
</protein>
<dbReference type="OrthoDB" id="6000523at2"/>
<dbReference type="AlphaFoldDB" id="A0A2Z4RTJ6"/>
<dbReference type="EMBL" id="CP029693">
    <property type="protein sequence ID" value="AWY44503.1"/>
    <property type="molecule type" value="Genomic_DNA"/>
</dbReference>
<evidence type="ECO:0000313" key="2">
    <source>
        <dbReference type="Proteomes" id="UP000250299"/>
    </source>
</evidence>
<accession>A0A2Z4RTJ6</accession>
<evidence type="ECO:0000313" key="1">
    <source>
        <dbReference type="EMBL" id="AWY44503.1"/>
    </source>
</evidence>